<sequence length="158" mass="17127">MRFLLSAAPLLLLAACSDPVRDTDRQDGGDAAMPVEPGGGIGDGATPPPGALVSDDIPEAYRGIWDYVEGTCDPASDLRIEIAPKSIAFYEARGEVTRVEIDNPDRIVVSLAMEGEGEKWEMARQFTLSENATILTPRSVNEEQFEPMPLMRCDSQGE</sequence>
<gene>
    <name evidence="2" type="ORF">GRI42_09165</name>
</gene>
<dbReference type="RefSeq" id="WP_160608201.1">
    <property type="nucleotide sequence ID" value="NZ_WTYF01000004.1"/>
</dbReference>
<protein>
    <submittedName>
        <fullName evidence="2">Uncharacterized protein</fullName>
    </submittedName>
</protein>
<name>A0A844XZI8_9SPHN</name>
<evidence type="ECO:0000313" key="2">
    <source>
        <dbReference type="EMBL" id="MXO51470.1"/>
    </source>
</evidence>
<comment type="caution">
    <text evidence="2">The sequence shown here is derived from an EMBL/GenBank/DDBJ whole genome shotgun (WGS) entry which is preliminary data.</text>
</comment>
<proteinExistence type="predicted"/>
<organism evidence="2 3">
    <name type="scientific">Qipengyuania gaetbuli</name>
    <dbReference type="NCBI Taxonomy" id="266952"/>
    <lineage>
        <taxon>Bacteria</taxon>
        <taxon>Pseudomonadati</taxon>
        <taxon>Pseudomonadota</taxon>
        <taxon>Alphaproteobacteria</taxon>
        <taxon>Sphingomonadales</taxon>
        <taxon>Erythrobacteraceae</taxon>
        <taxon>Qipengyuania</taxon>
    </lineage>
</organism>
<dbReference type="Proteomes" id="UP000444185">
    <property type="component" value="Unassembled WGS sequence"/>
</dbReference>
<dbReference type="EMBL" id="WTYF01000004">
    <property type="protein sequence ID" value="MXO51470.1"/>
    <property type="molecule type" value="Genomic_DNA"/>
</dbReference>
<evidence type="ECO:0000256" key="1">
    <source>
        <dbReference type="SAM" id="MobiDB-lite"/>
    </source>
</evidence>
<dbReference type="PROSITE" id="PS51257">
    <property type="entry name" value="PROKAR_LIPOPROTEIN"/>
    <property type="match status" value="1"/>
</dbReference>
<accession>A0A844XZI8</accession>
<dbReference type="AlphaFoldDB" id="A0A844XZI8"/>
<evidence type="ECO:0000313" key="3">
    <source>
        <dbReference type="Proteomes" id="UP000444185"/>
    </source>
</evidence>
<keyword evidence="3" id="KW-1185">Reference proteome</keyword>
<feature type="region of interest" description="Disordered" evidence="1">
    <location>
        <begin position="22"/>
        <end position="50"/>
    </location>
</feature>
<reference evidence="2 3" key="1">
    <citation type="submission" date="2019-12" db="EMBL/GenBank/DDBJ databases">
        <title>Genomic-based taxomic classification of the family Erythrobacteraceae.</title>
        <authorList>
            <person name="Xu L."/>
        </authorList>
    </citation>
    <scope>NUCLEOTIDE SEQUENCE [LARGE SCALE GENOMIC DNA]</scope>
    <source>
        <strain evidence="2 3">DSM 16225</strain>
    </source>
</reference>
<dbReference type="OrthoDB" id="6057763at2"/>